<name>A0A1E3X6Q7_9BACT</name>
<dbReference type="Proteomes" id="UP000094056">
    <property type="component" value="Unassembled WGS sequence"/>
</dbReference>
<reference evidence="1 2" key="1">
    <citation type="submission" date="2016-07" db="EMBL/GenBank/DDBJ databases">
        <title>Draft genome of Scalindua rubra, obtained from a brine-seawater interface in the Red Sea, sheds light on salt adaptation in anammox bacteria.</title>
        <authorList>
            <person name="Speth D.R."/>
            <person name="Lagkouvardos I."/>
            <person name="Wang Y."/>
            <person name="Qian P.-Y."/>
            <person name="Dutilh B.E."/>
            <person name="Jetten M.S."/>
        </authorList>
    </citation>
    <scope>NUCLEOTIDE SEQUENCE [LARGE SCALE GENOMIC DNA]</scope>
    <source>
        <strain evidence="1">BSI-1</strain>
    </source>
</reference>
<proteinExistence type="predicted"/>
<evidence type="ECO:0000313" key="2">
    <source>
        <dbReference type="Proteomes" id="UP000094056"/>
    </source>
</evidence>
<dbReference type="EMBL" id="MAYW01000126">
    <property type="protein sequence ID" value="ODS31318.1"/>
    <property type="molecule type" value="Genomic_DNA"/>
</dbReference>
<organism evidence="1 2">
    <name type="scientific">Candidatus Scalindua rubra</name>
    <dbReference type="NCBI Taxonomy" id="1872076"/>
    <lineage>
        <taxon>Bacteria</taxon>
        <taxon>Pseudomonadati</taxon>
        <taxon>Planctomycetota</taxon>
        <taxon>Candidatus Brocadiia</taxon>
        <taxon>Candidatus Brocadiales</taxon>
        <taxon>Candidatus Scalinduaceae</taxon>
        <taxon>Candidatus Scalindua</taxon>
    </lineage>
</organism>
<dbReference type="AlphaFoldDB" id="A0A1E3X6Q7"/>
<dbReference type="SUPFAM" id="SSF52540">
    <property type="entry name" value="P-loop containing nucleoside triphosphate hydrolases"/>
    <property type="match status" value="1"/>
</dbReference>
<keyword evidence="1" id="KW-0067">ATP-binding</keyword>
<dbReference type="Gene3D" id="3.40.50.300">
    <property type="entry name" value="P-loop containing nucleotide triphosphate hydrolases"/>
    <property type="match status" value="1"/>
</dbReference>
<comment type="caution">
    <text evidence="1">The sequence shown here is derived from an EMBL/GenBank/DDBJ whole genome shotgun (WGS) entry which is preliminary data.</text>
</comment>
<accession>A0A1E3X6Q7</accession>
<dbReference type="InterPro" id="IPR027417">
    <property type="entry name" value="P-loop_NTPase"/>
</dbReference>
<dbReference type="EC" id="3.6.3.36" evidence="1"/>
<keyword evidence="1" id="KW-0547">Nucleotide-binding</keyword>
<evidence type="ECO:0000313" key="1">
    <source>
        <dbReference type="EMBL" id="ODS31318.1"/>
    </source>
</evidence>
<dbReference type="GO" id="GO:0016787">
    <property type="term" value="F:hydrolase activity"/>
    <property type="evidence" value="ECO:0007669"/>
    <property type="project" value="UniProtKB-KW"/>
</dbReference>
<keyword evidence="1" id="KW-0378">Hydrolase</keyword>
<gene>
    <name evidence="1" type="primary">tauB</name>
    <name evidence="1" type="ORF">SCARUB_03547</name>
</gene>
<protein>
    <submittedName>
        <fullName evidence="1">Taurine import ATP-binding protein TauB</fullName>
        <ecNumber evidence="1">3.6.3.36</ecNumber>
    </submittedName>
</protein>
<sequence>MNQCTKLDVDTRYEMYALLQELWQEFRQTIILVTHDLHEAILLGTWI</sequence>
<dbReference type="GO" id="GO:0005524">
    <property type="term" value="F:ATP binding"/>
    <property type="evidence" value="ECO:0007669"/>
    <property type="project" value="UniProtKB-KW"/>
</dbReference>